<dbReference type="Pfam" id="PF00266">
    <property type="entry name" value="Aminotran_5"/>
    <property type="match status" value="1"/>
</dbReference>
<dbReference type="InterPro" id="IPR015422">
    <property type="entry name" value="PyrdxlP-dep_Trfase_small"/>
</dbReference>
<keyword evidence="3" id="KW-0032">Aminotransferase</keyword>
<dbReference type="KEGG" id="pamo:BAR1_06860"/>
<dbReference type="OrthoDB" id="7592443at2"/>
<accession>A0A347UFP7</accession>
<dbReference type="InterPro" id="IPR015421">
    <property type="entry name" value="PyrdxlP-dep_Trfase_major"/>
</dbReference>
<evidence type="ECO:0000259" key="2">
    <source>
        <dbReference type="Pfam" id="PF00266"/>
    </source>
</evidence>
<keyword evidence="3" id="KW-0808">Transferase</keyword>
<evidence type="ECO:0000313" key="3">
    <source>
        <dbReference type="EMBL" id="AXX97675.1"/>
    </source>
</evidence>
<dbReference type="PANTHER" id="PTHR43586">
    <property type="entry name" value="CYSTEINE DESULFURASE"/>
    <property type="match status" value="1"/>
</dbReference>
<dbReference type="Gene3D" id="3.40.640.10">
    <property type="entry name" value="Type I PLP-dependent aspartate aminotransferase-like (Major domain)"/>
    <property type="match status" value="1"/>
</dbReference>
<reference evidence="3 4" key="1">
    <citation type="submission" date="2018-09" db="EMBL/GenBank/DDBJ databases">
        <title>Profundibacter amoris BAR1 gen. nov., sp. nov., a new member of the Roseobacter clade isolated at Lokis Castle Vent Field on the Arctic Mid-Oceanic Ridge.</title>
        <authorList>
            <person name="Le Moine Bauer S."/>
            <person name="Sjoeberg A.G."/>
            <person name="L'Haridon S."/>
            <person name="Stokke R."/>
            <person name="Roalkvam I."/>
            <person name="Steen I.H."/>
            <person name="Dahle H."/>
        </authorList>
    </citation>
    <scope>NUCLEOTIDE SEQUENCE [LARGE SCALE GENOMIC DNA]</scope>
    <source>
        <strain evidence="3 4">BAR1</strain>
    </source>
</reference>
<keyword evidence="4" id="KW-1185">Reference proteome</keyword>
<gene>
    <name evidence="3" type="ORF">BAR1_06860</name>
</gene>
<dbReference type="GO" id="GO:0008483">
    <property type="term" value="F:transaminase activity"/>
    <property type="evidence" value="ECO:0007669"/>
    <property type="project" value="UniProtKB-KW"/>
</dbReference>
<name>A0A347UFP7_9RHOB</name>
<dbReference type="Gene3D" id="3.90.1150.10">
    <property type="entry name" value="Aspartate Aminotransferase, domain 1"/>
    <property type="match status" value="1"/>
</dbReference>
<dbReference type="EMBL" id="CP032125">
    <property type="protein sequence ID" value="AXX97675.1"/>
    <property type="molecule type" value="Genomic_DNA"/>
</dbReference>
<dbReference type="InterPro" id="IPR000192">
    <property type="entry name" value="Aminotrans_V_dom"/>
</dbReference>
<sequence>MQKPLDTDFVRDQFPAFKEPSLQGQAFFENAGGSYTCKPVLDRLFRFYHSRKVQPYAPYEASRLGGAEMDEARQRLAAMMGVDTDELSFGPSTTQNTYVLAQAFRQYLTPGDAIIVTNQDHEANTGPWRRLAEEGFELREWQMDPETGHLDTADLEKLLDGKVKLVCFPHCSNVVGEINDVVAICKMVRENGAYSCVDGVSYAPHGFVNVDEIGADIYLFSAYKTYGPHQGIMVIRRALGMELPNQGHYFNAPCLYKRFTPAGPDHAQVAACAGMADYVDQLYAHHFDGAANAAGRAKAVHGLMRGAETELMQPLLDYLGQKNSARLLGPTQAKGRAPTIAVELEGNAEAVAAALAPLGIMAGGGDFYAVRALQAQGIDPEKGVLRLSFVHYTSKAEIDKLITALDQTL</sequence>
<evidence type="ECO:0000313" key="4">
    <source>
        <dbReference type="Proteomes" id="UP000261704"/>
    </source>
</evidence>
<organism evidence="3 4">
    <name type="scientific">Profundibacter amoris</name>
    <dbReference type="NCBI Taxonomy" id="2171755"/>
    <lineage>
        <taxon>Bacteria</taxon>
        <taxon>Pseudomonadati</taxon>
        <taxon>Pseudomonadota</taxon>
        <taxon>Alphaproteobacteria</taxon>
        <taxon>Rhodobacterales</taxon>
        <taxon>Paracoccaceae</taxon>
        <taxon>Profundibacter</taxon>
    </lineage>
</organism>
<dbReference type="RefSeq" id="WP_118942332.1">
    <property type="nucleotide sequence ID" value="NZ_CP032125.1"/>
</dbReference>
<keyword evidence="1" id="KW-0663">Pyridoxal phosphate</keyword>
<dbReference type="InterPro" id="IPR015424">
    <property type="entry name" value="PyrdxlP-dep_Trfase"/>
</dbReference>
<dbReference type="PANTHER" id="PTHR43586:SF21">
    <property type="entry name" value="PYRIDOXAL PHOSPHATE (PLP)-DEPENDENT ASPARTATE AMINOTRANSFERASE SUPERFAMILY"/>
    <property type="match status" value="1"/>
</dbReference>
<protein>
    <submittedName>
        <fullName evidence="3">Aminotransferase class V-fold PLP-dependent enzyme</fullName>
    </submittedName>
</protein>
<dbReference type="SUPFAM" id="SSF53383">
    <property type="entry name" value="PLP-dependent transferases"/>
    <property type="match status" value="1"/>
</dbReference>
<dbReference type="Proteomes" id="UP000261704">
    <property type="component" value="Chromosome"/>
</dbReference>
<dbReference type="AlphaFoldDB" id="A0A347UFP7"/>
<proteinExistence type="predicted"/>
<feature type="domain" description="Aminotransferase class V" evidence="2">
    <location>
        <begin position="27"/>
        <end position="401"/>
    </location>
</feature>
<evidence type="ECO:0000256" key="1">
    <source>
        <dbReference type="ARBA" id="ARBA00022898"/>
    </source>
</evidence>